<proteinExistence type="predicted"/>
<evidence type="ECO:0000313" key="1">
    <source>
        <dbReference type="EMBL" id="TWU20804.1"/>
    </source>
</evidence>
<accession>A0A5C6CBK7</accession>
<protein>
    <recommendedName>
        <fullName evidence="3">PEP-CTERM protein-sorting domain-containing protein</fullName>
    </recommendedName>
</protein>
<dbReference type="RefSeq" id="WP_146453066.1">
    <property type="nucleotide sequence ID" value="NZ_SJPS01000013.1"/>
</dbReference>
<name>A0A5C6CBK7_9BACT</name>
<dbReference type="EMBL" id="SJPS01000013">
    <property type="protein sequence ID" value="TWU20804.1"/>
    <property type="molecule type" value="Genomic_DNA"/>
</dbReference>
<dbReference type="Proteomes" id="UP000318437">
    <property type="component" value="Unassembled WGS sequence"/>
</dbReference>
<gene>
    <name evidence="1" type="ORF">Pla144_48560</name>
</gene>
<comment type="caution">
    <text evidence="1">The sequence shown here is derived from an EMBL/GenBank/DDBJ whole genome shotgun (WGS) entry which is preliminary data.</text>
</comment>
<evidence type="ECO:0000313" key="2">
    <source>
        <dbReference type="Proteomes" id="UP000318437"/>
    </source>
</evidence>
<organism evidence="1 2">
    <name type="scientific">Bythopirellula polymerisocia</name>
    <dbReference type="NCBI Taxonomy" id="2528003"/>
    <lineage>
        <taxon>Bacteria</taxon>
        <taxon>Pseudomonadati</taxon>
        <taxon>Planctomycetota</taxon>
        <taxon>Planctomycetia</taxon>
        <taxon>Pirellulales</taxon>
        <taxon>Lacipirellulaceae</taxon>
        <taxon>Bythopirellula</taxon>
    </lineage>
</organism>
<sequence>MTTTRSLTCLSKRIILSLTVSLFGLVTSAELSRAAIISTPGLTAVRFWEASGPILPFTFAFNSPQMTIKLGNALSPANRDFSQFPAEPYDVFYSDSNGAFNLNGNYVTVEAAFPRPLPAGGGLNLGAVDLIFGSSSLRADVLSSWVGLGNNYIAGSEVLAVDTDTAIPSTFTTMGHTTAPHTQHLRVTVTWSKLVPEPAAVSLLIAAIGILVGTHRPTNHV</sequence>
<dbReference type="OrthoDB" id="5512135at2"/>
<reference evidence="1 2" key="1">
    <citation type="submission" date="2019-02" db="EMBL/GenBank/DDBJ databases">
        <title>Deep-cultivation of Planctomycetes and their phenomic and genomic characterization uncovers novel biology.</title>
        <authorList>
            <person name="Wiegand S."/>
            <person name="Jogler M."/>
            <person name="Boedeker C."/>
            <person name="Pinto D."/>
            <person name="Vollmers J."/>
            <person name="Rivas-Marin E."/>
            <person name="Kohn T."/>
            <person name="Peeters S.H."/>
            <person name="Heuer A."/>
            <person name="Rast P."/>
            <person name="Oberbeckmann S."/>
            <person name="Bunk B."/>
            <person name="Jeske O."/>
            <person name="Meyerdierks A."/>
            <person name="Storesund J.E."/>
            <person name="Kallscheuer N."/>
            <person name="Luecker S."/>
            <person name="Lage O.M."/>
            <person name="Pohl T."/>
            <person name="Merkel B.J."/>
            <person name="Hornburger P."/>
            <person name="Mueller R.-W."/>
            <person name="Bruemmer F."/>
            <person name="Labrenz M."/>
            <person name="Spormann A.M."/>
            <person name="Op Den Camp H."/>
            <person name="Overmann J."/>
            <person name="Amann R."/>
            <person name="Jetten M.S.M."/>
            <person name="Mascher T."/>
            <person name="Medema M.H."/>
            <person name="Devos D.P."/>
            <person name="Kaster A.-K."/>
            <person name="Ovreas L."/>
            <person name="Rohde M."/>
            <person name="Galperin M.Y."/>
            <person name="Jogler C."/>
        </authorList>
    </citation>
    <scope>NUCLEOTIDE SEQUENCE [LARGE SCALE GENOMIC DNA]</scope>
    <source>
        <strain evidence="1 2">Pla144</strain>
    </source>
</reference>
<evidence type="ECO:0008006" key="3">
    <source>
        <dbReference type="Google" id="ProtNLM"/>
    </source>
</evidence>
<keyword evidence="2" id="KW-1185">Reference proteome</keyword>
<dbReference type="AlphaFoldDB" id="A0A5C6CBK7"/>